<dbReference type="OrthoDB" id="9762009at2"/>
<sequence>MLEFFSASEMSVPRALLLLLIVAVLLLVLCVWSIKRHRNPYLVVKSDEPLDALLPSVCGLTHGTLCEGNRVDVFENGAFFEMMFDEIAAARRSVHFETFLWKEGALGQRLVEALVARSRAGVQVRVLVDARGGHKMGKSARQQLVDGGCSFQYYHPMKLANIGVFNERDHRKLVVIDGRVALVGGHCIVDSWLGNAEDRNHFRDIGARLRGPVVHAIQSTFSENWVEVTGELLVGDAVFPPLQPEGEVGVHVARVKPEGSAPAVKILHHLMLCLARERIYIQNPYFLPEAEAVKALGQAVARGVDVRVMVPSVDASDMPFVQRAAHRNFEALLESGVRVFEYTRTLLHQKVMTVDGVWCAIGSSNFDDRSFEINDEVTIGLRDATLARHFEAIFERDAQDCVELKLDRWRRRPWRHKVLDHVLYSFNELL</sequence>
<dbReference type="InterPro" id="IPR001736">
    <property type="entry name" value="PLipase_D/transphosphatidylase"/>
</dbReference>
<dbReference type="GO" id="GO:0016020">
    <property type="term" value="C:membrane"/>
    <property type="evidence" value="ECO:0007669"/>
    <property type="project" value="TreeGrafter"/>
</dbReference>
<dbReference type="SUPFAM" id="SSF56024">
    <property type="entry name" value="Phospholipase D/nuclease"/>
    <property type="match status" value="2"/>
</dbReference>
<accession>A0A0G3BK09</accession>
<dbReference type="PANTHER" id="PTHR21248:SF22">
    <property type="entry name" value="PHOSPHOLIPASE D"/>
    <property type="match status" value="1"/>
</dbReference>
<dbReference type="STRING" id="413882.AAW51_3066"/>
<dbReference type="CDD" id="cd09110">
    <property type="entry name" value="PLDc_CLS_1"/>
    <property type="match status" value="1"/>
</dbReference>
<organism evidence="2 3">
    <name type="scientific">Caldimonas brevitalea</name>
    <dbReference type="NCBI Taxonomy" id="413882"/>
    <lineage>
        <taxon>Bacteria</taxon>
        <taxon>Pseudomonadati</taxon>
        <taxon>Pseudomonadota</taxon>
        <taxon>Betaproteobacteria</taxon>
        <taxon>Burkholderiales</taxon>
        <taxon>Sphaerotilaceae</taxon>
        <taxon>Caldimonas</taxon>
    </lineage>
</organism>
<dbReference type="Gene3D" id="3.30.870.10">
    <property type="entry name" value="Endonuclease Chain A"/>
    <property type="match status" value="2"/>
</dbReference>
<name>A0A0G3BK09_9BURK</name>
<dbReference type="Pfam" id="PF13091">
    <property type="entry name" value="PLDc_2"/>
    <property type="match status" value="2"/>
</dbReference>
<dbReference type="GO" id="GO:0032049">
    <property type="term" value="P:cardiolipin biosynthetic process"/>
    <property type="evidence" value="ECO:0007669"/>
    <property type="project" value="UniProtKB-ARBA"/>
</dbReference>
<dbReference type="RefSeq" id="WP_053013605.1">
    <property type="nucleotide sequence ID" value="NZ_CP011371.1"/>
</dbReference>
<proteinExistence type="predicted"/>
<feature type="domain" description="PLD phosphodiesterase" evidence="1">
    <location>
        <begin position="343"/>
        <end position="370"/>
    </location>
</feature>
<dbReference type="AlphaFoldDB" id="A0A0G3BK09"/>
<evidence type="ECO:0000313" key="3">
    <source>
        <dbReference type="Proteomes" id="UP000035352"/>
    </source>
</evidence>
<dbReference type="PROSITE" id="PS50035">
    <property type="entry name" value="PLD"/>
    <property type="match status" value="2"/>
</dbReference>
<dbReference type="PANTHER" id="PTHR21248">
    <property type="entry name" value="CARDIOLIPIN SYNTHASE"/>
    <property type="match status" value="1"/>
</dbReference>
<dbReference type="InterPro" id="IPR025202">
    <property type="entry name" value="PLD-like_dom"/>
</dbReference>
<dbReference type="SMART" id="SM00155">
    <property type="entry name" value="PLDc"/>
    <property type="match status" value="2"/>
</dbReference>
<protein>
    <submittedName>
        <fullName evidence="2">Cardiolipin synthetase</fullName>
    </submittedName>
</protein>
<dbReference type="GO" id="GO:0008808">
    <property type="term" value="F:cardiolipin synthase activity"/>
    <property type="evidence" value="ECO:0007669"/>
    <property type="project" value="TreeGrafter"/>
</dbReference>
<dbReference type="Proteomes" id="UP000035352">
    <property type="component" value="Chromosome"/>
</dbReference>
<dbReference type="KEGG" id="pbh:AAW51_3066"/>
<dbReference type="EMBL" id="CP011371">
    <property type="protein sequence ID" value="AKJ29757.1"/>
    <property type="molecule type" value="Genomic_DNA"/>
</dbReference>
<keyword evidence="3" id="KW-1185">Reference proteome</keyword>
<feature type="domain" description="PLD phosphodiesterase" evidence="1">
    <location>
        <begin position="165"/>
        <end position="192"/>
    </location>
</feature>
<gene>
    <name evidence="2" type="ORF">AAW51_3066</name>
</gene>
<dbReference type="CDD" id="cd09112">
    <property type="entry name" value="PLDc_CLS_2"/>
    <property type="match status" value="1"/>
</dbReference>
<evidence type="ECO:0000313" key="2">
    <source>
        <dbReference type="EMBL" id="AKJ29757.1"/>
    </source>
</evidence>
<evidence type="ECO:0000259" key="1">
    <source>
        <dbReference type="PROSITE" id="PS50035"/>
    </source>
</evidence>
<reference evidence="2 3" key="1">
    <citation type="submission" date="2015-05" db="EMBL/GenBank/DDBJ databases">
        <authorList>
            <person name="Tang B."/>
            <person name="Yu Y."/>
        </authorList>
    </citation>
    <scope>NUCLEOTIDE SEQUENCE [LARGE SCALE GENOMIC DNA]</scope>
    <source>
        <strain evidence="2 3">DSM 7029</strain>
    </source>
</reference>